<dbReference type="InterPro" id="IPR038726">
    <property type="entry name" value="PDDEXK_AddAB-type"/>
</dbReference>
<evidence type="ECO:0000256" key="3">
    <source>
        <dbReference type="ARBA" id="ARBA00023204"/>
    </source>
</evidence>
<evidence type="ECO:0000259" key="4">
    <source>
        <dbReference type="Pfam" id="PF12705"/>
    </source>
</evidence>
<evidence type="ECO:0000256" key="1">
    <source>
        <dbReference type="ARBA" id="ARBA00022763"/>
    </source>
</evidence>
<dbReference type="Gene3D" id="3.90.320.10">
    <property type="match status" value="1"/>
</dbReference>
<feature type="domain" description="PD-(D/E)XK endonuclease-like" evidence="4">
    <location>
        <begin position="79"/>
        <end position="202"/>
    </location>
</feature>
<reference evidence="5" key="2">
    <citation type="submission" date="2020-09" db="EMBL/GenBank/DDBJ databases">
        <authorList>
            <person name="Sun Q."/>
            <person name="Zhou Y."/>
        </authorList>
    </citation>
    <scope>NUCLEOTIDE SEQUENCE</scope>
    <source>
        <strain evidence="5">CGMCC 4.5737</strain>
    </source>
</reference>
<dbReference type="Pfam" id="PF12705">
    <property type="entry name" value="PDDEXK_1"/>
    <property type="match status" value="1"/>
</dbReference>
<organism evidence="5 6">
    <name type="scientific">Longimycelium tulufanense</name>
    <dbReference type="NCBI Taxonomy" id="907463"/>
    <lineage>
        <taxon>Bacteria</taxon>
        <taxon>Bacillati</taxon>
        <taxon>Actinomycetota</taxon>
        <taxon>Actinomycetes</taxon>
        <taxon>Pseudonocardiales</taxon>
        <taxon>Pseudonocardiaceae</taxon>
        <taxon>Longimycelium</taxon>
    </lineage>
</organism>
<accession>A0A8J3C6Z4</accession>
<reference evidence="5" key="1">
    <citation type="journal article" date="2014" name="Int. J. Syst. Evol. Microbiol.">
        <title>Complete genome sequence of Corynebacterium casei LMG S-19264T (=DSM 44701T), isolated from a smear-ripened cheese.</title>
        <authorList>
            <consortium name="US DOE Joint Genome Institute (JGI-PGF)"/>
            <person name="Walter F."/>
            <person name="Albersmeier A."/>
            <person name="Kalinowski J."/>
            <person name="Ruckert C."/>
        </authorList>
    </citation>
    <scope>NUCLEOTIDE SEQUENCE</scope>
    <source>
        <strain evidence="5">CGMCC 4.5737</strain>
    </source>
</reference>
<dbReference type="GO" id="GO:0004386">
    <property type="term" value="F:helicase activity"/>
    <property type="evidence" value="ECO:0007669"/>
    <property type="project" value="UniProtKB-KW"/>
</dbReference>
<sequence>MSLDEAHEVYRESYTKHTNRLCEETPRWDYWFSSGPYHGEADIERRHRLGLEQVTRYVHYYTVTAPQEVVWTTPAGDPAIELGFEINLDGVPVRGYLDQVTTCPARPTPWPRDLKTGNLPGDAFQLAVYAIALLLNYGISVTIGDYWMGRSGKPTLPYALTEWTVERVTEEFHQMDAAVRAGRFEPKPEPAKCRFCPVQASCAYAAA</sequence>
<dbReference type="GO" id="GO:0006281">
    <property type="term" value="P:DNA repair"/>
    <property type="evidence" value="ECO:0007669"/>
    <property type="project" value="UniProtKB-KW"/>
</dbReference>
<keyword evidence="3" id="KW-0234">DNA repair</keyword>
<dbReference type="AlphaFoldDB" id="A0A8J3C6Z4"/>
<keyword evidence="6" id="KW-1185">Reference proteome</keyword>
<evidence type="ECO:0000313" key="6">
    <source>
        <dbReference type="Proteomes" id="UP000637578"/>
    </source>
</evidence>
<keyword evidence="2" id="KW-0378">Hydrolase</keyword>
<keyword evidence="2" id="KW-0347">Helicase</keyword>
<comment type="caution">
    <text evidence="5">The sequence shown here is derived from an EMBL/GenBank/DDBJ whole genome shotgun (WGS) entry which is preliminary data.</text>
</comment>
<keyword evidence="2" id="KW-0547">Nucleotide-binding</keyword>
<dbReference type="InterPro" id="IPR011604">
    <property type="entry name" value="PDDEXK-like_dom_sf"/>
</dbReference>
<gene>
    <name evidence="5" type="ORF">GCM10012275_15320</name>
</gene>
<dbReference type="Proteomes" id="UP000637578">
    <property type="component" value="Unassembled WGS sequence"/>
</dbReference>
<name>A0A8J3C6Z4_9PSEU</name>
<keyword evidence="1" id="KW-0227">DNA damage</keyword>
<protein>
    <recommendedName>
        <fullName evidence="4">PD-(D/E)XK endonuclease-like domain-containing protein</fullName>
    </recommendedName>
</protein>
<dbReference type="EMBL" id="BMMK01000004">
    <property type="protein sequence ID" value="GGM45193.1"/>
    <property type="molecule type" value="Genomic_DNA"/>
</dbReference>
<evidence type="ECO:0000313" key="5">
    <source>
        <dbReference type="EMBL" id="GGM45193.1"/>
    </source>
</evidence>
<proteinExistence type="predicted"/>
<keyword evidence="2" id="KW-0067">ATP-binding</keyword>
<evidence type="ECO:0000256" key="2">
    <source>
        <dbReference type="ARBA" id="ARBA00022806"/>
    </source>
</evidence>